<dbReference type="AlphaFoldDB" id="A0A5K7YLN8"/>
<accession>A0A5K7YLN8</accession>
<evidence type="ECO:0000313" key="1">
    <source>
        <dbReference type="EMBL" id="BBO67244.1"/>
    </source>
</evidence>
<evidence type="ECO:0000313" key="2">
    <source>
        <dbReference type="Proteomes" id="UP000427906"/>
    </source>
</evidence>
<evidence type="ECO:0008006" key="3">
    <source>
        <dbReference type="Google" id="ProtNLM"/>
    </source>
</evidence>
<proteinExistence type="predicted"/>
<protein>
    <recommendedName>
        <fullName evidence="3">Transposase DDE domain-containing protein</fullName>
    </recommendedName>
</protein>
<gene>
    <name evidence="1" type="ORF">DSCA_11740</name>
</gene>
<reference evidence="1 2" key="1">
    <citation type="submission" date="2019-11" db="EMBL/GenBank/DDBJ databases">
        <title>Comparative genomics of hydrocarbon-degrading Desulfosarcina strains.</title>
        <authorList>
            <person name="Watanabe M."/>
            <person name="Kojima H."/>
            <person name="Fukui M."/>
        </authorList>
    </citation>
    <scope>NUCLEOTIDE SEQUENCE [LARGE SCALE GENOMIC DNA]</scope>
    <source>
        <strain evidence="1 2">PL12</strain>
    </source>
</reference>
<dbReference type="Proteomes" id="UP000427906">
    <property type="component" value="Chromosome"/>
</dbReference>
<sequence length="148" mass="16963">MVIKIKRHYRWDVPIIIRMDSGFFDQKIFNLCEALHVGYVCGGKLYALVGHTSIVFIRYMFLSYHCRLSIDQRSFGDLFHACCEEIQDISFLESLLRILALAADRIKSIGSYCQQTFDAFFFVAMDVALKTLGISKNRSIGFSVNPES</sequence>
<dbReference type="EMBL" id="AP021874">
    <property type="protein sequence ID" value="BBO67244.1"/>
    <property type="molecule type" value="Genomic_DNA"/>
</dbReference>
<name>A0A5K7YLN8_9BACT</name>
<organism evidence="1 2">
    <name type="scientific">Desulfosarcina alkanivorans</name>
    <dbReference type="NCBI Taxonomy" id="571177"/>
    <lineage>
        <taxon>Bacteria</taxon>
        <taxon>Pseudomonadati</taxon>
        <taxon>Thermodesulfobacteriota</taxon>
        <taxon>Desulfobacteria</taxon>
        <taxon>Desulfobacterales</taxon>
        <taxon>Desulfosarcinaceae</taxon>
        <taxon>Desulfosarcina</taxon>
    </lineage>
</organism>
<keyword evidence="2" id="KW-1185">Reference proteome</keyword>
<dbReference type="KEGG" id="dalk:DSCA_11740"/>